<dbReference type="InterPro" id="IPR036396">
    <property type="entry name" value="Cyt_P450_sf"/>
</dbReference>
<dbReference type="PANTHER" id="PTHR24291">
    <property type="entry name" value="CYTOCHROME P450 FAMILY 4"/>
    <property type="match status" value="1"/>
</dbReference>
<dbReference type="AlphaFoldDB" id="A0A1E3W0X6"/>
<dbReference type="GO" id="GO:0020037">
    <property type="term" value="F:heme binding"/>
    <property type="evidence" value="ECO:0007669"/>
    <property type="project" value="InterPro"/>
</dbReference>
<dbReference type="Gene3D" id="1.10.630.10">
    <property type="entry name" value="Cytochrome P450"/>
    <property type="match status" value="1"/>
</dbReference>
<dbReference type="CDD" id="cd20620">
    <property type="entry name" value="CYP132-like"/>
    <property type="match status" value="1"/>
</dbReference>
<evidence type="ECO:0000313" key="9">
    <source>
        <dbReference type="EMBL" id="ODR99464.1"/>
    </source>
</evidence>
<keyword evidence="10" id="KW-1185">Reference proteome</keyword>
<keyword evidence="2 7" id="KW-0349">Heme</keyword>
<organism evidence="9 10">
    <name type="scientific">Methyloceanibacter methanicus</name>
    <dbReference type="NCBI Taxonomy" id="1774968"/>
    <lineage>
        <taxon>Bacteria</taxon>
        <taxon>Pseudomonadati</taxon>
        <taxon>Pseudomonadota</taxon>
        <taxon>Alphaproteobacteria</taxon>
        <taxon>Hyphomicrobiales</taxon>
        <taxon>Hyphomicrobiaceae</taxon>
        <taxon>Methyloceanibacter</taxon>
    </lineage>
</organism>
<dbReference type="InterPro" id="IPR050196">
    <property type="entry name" value="Cytochrome_P450_Monoox"/>
</dbReference>
<dbReference type="GO" id="GO:0004497">
    <property type="term" value="F:monooxygenase activity"/>
    <property type="evidence" value="ECO:0007669"/>
    <property type="project" value="UniProtKB-KW"/>
</dbReference>
<dbReference type="PRINTS" id="PR00385">
    <property type="entry name" value="P450"/>
</dbReference>
<keyword evidence="6 8" id="KW-0503">Monooxygenase</keyword>
<comment type="cofactor">
    <cofactor evidence="7">
        <name>heme</name>
        <dbReference type="ChEBI" id="CHEBI:30413"/>
    </cofactor>
</comment>
<evidence type="ECO:0000256" key="2">
    <source>
        <dbReference type="ARBA" id="ARBA00022617"/>
    </source>
</evidence>
<dbReference type="PRINTS" id="PR00463">
    <property type="entry name" value="EP450I"/>
</dbReference>
<comment type="similarity">
    <text evidence="1 8">Belongs to the cytochrome P450 family.</text>
</comment>
<evidence type="ECO:0000256" key="4">
    <source>
        <dbReference type="ARBA" id="ARBA00023002"/>
    </source>
</evidence>
<evidence type="ECO:0000256" key="6">
    <source>
        <dbReference type="ARBA" id="ARBA00023033"/>
    </source>
</evidence>
<evidence type="ECO:0000313" key="10">
    <source>
        <dbReference type="Proteomes" id="UP000094501"/>
    </source>
</evidence>
<dbReference type="Pfam" id="PF00067">
    <property type="entry name" value="p450"/>
    <property type="match status" value="1"/>
</dbReference>
<protein>
    <submittedName>
        <fullName evidence="9">Cytochrome P450</fullName>
    </submittedName>
</protein>
<name>A0A1E3W0X6_9HYPH</name>
<dbReference type="InterPro" id="IPR002401">
    <property type="entry name" value="Cyt_P450_E_grp-I"/>
</dbReference>
<dbReference type="Proteomes" id="UP000094501">
    <property type="component" value="Unassembled WGS sequence"/>
</dbReference>
<dbReference type="GO" id="GO:0016705">
    <property type="term" value="F:oxidoreductase activity, acting on paired donors, with incorporation or reduction of molecular oxygen"/>
    <property type="evidence" value="ECO:0007669"/>
    <property type="project" value="InterPro"/>
</dbReference>
<evidence type="ECO:0000256" key="3">
    <source>
        <dbReference type="ARBA" id="ARBA00022723"/>
    </source>
</evidence>
<sequence length="450" mass="50708">MLKPTKALRSGLPPGPKGTLIGGVAEKFGDGLLDFFLETAQTYGPVASGRVGPNRFFLASDPALIEQVLVRDARHYKKHFGVRAFIPALGNGLVTSEGAYWRGQRKLVQPAFMRARVRRYAPVMAAITEQMLDAWSPGDQLKINFEFSNLTSQIALKTLFDLDDAGDRQHFTDTLNLAFDIMMARLSRVLKVPLWFPTPETLRLNRAIAELDRTVLGFIAAGRARERSGDDLLSRLLAATREDGSRMSNRELRDETMTLYLAGHETTALALTWTWVLLSQHPHVEDKLAAEWARVLGGRTPRLEDMERLPYTHAVLTESMRLYPPVYVIGREATTDLELGGYRVKRGYTVLMSQWVNHRDPRYFPEPERFHPERWEDGLAKRIPKFAYYPFGGGQRICVGNAFSLLEAAIILAAAGQRFRFRVDADADLRFKPQITLMPAAPIPVTLEAR</sequence>
<comment type="caution">
    <text evidence="9">The sequence shown here is derived from an EMBL/GenBank/DDBJ whole genome shotgun (WGS) entry which is preliminary data.</text>
</comment>
<accession>A0A1E3W0X6</accession>
<dbReference type="GO" id="GO:0005506">
    <property type="term" value="F:iron ion binding"/>
    <property type="evidence" value="ECO:0007669"/>
    <property type="project" value="InterPro"/>
</dbReference>
<keyword evidence="5 7" id="KW-0408">Iron</keyword>
<evidence type="ECO:0000256" key="7">
    <source>
        <dbReference type="PIRSR" id="PIRSR602401-1"/>
    </source>
</evidence>
<proteinExistence type="inferred from homology"/>
<dbReference type="PROSITE" id="PS00086">
    <property type="entry name" value="CYTOCHROME_P450"/>
    <property type="match status" value="1"/>
</dbReference>
<keyword evidence="4 8" id="KW-0560">Oxidoreductase</keyword>
<gene>
    <name evidence="9" type="ORF">AUC68_05740</name>
</gene>
<dbReference type="RefSeq" id="WP_069437400.1">
    <property type="nucleotide sequence ID" value="NZ_LPWG01000011.1"/>
</dbReference>
<dbReference type="EMBL" id="LPWG01000011">
    <property type="protein sequence ID" value="ODR99464.1"/>
    <property type="molecule type" value="Genomic_DNA"/>
</dbReference>
<dbReference type="OrthoDB" id="9764248at2"/>
<dbReference type="SUPFAM" id="SSF48264">
    <property type="entry name" value="Cytochrome P450"/>
    <property type="match status" value="1"/>
</dbReference>
<dbReference type="InterPro" id="IPR001128">
    <property type="entry name" value="Cyt_P450"/>
</dbReference>
<reference evidence="9 10" key="1">
    <citation type="journal article" date="2016" name="Environ. Microbiol.">
        <title>New Methyloceanibacter diversity from North Sea sediments includes methanotroph containing solely the soluble methane monooxygenase.</title>
        <authorList>
            <person name="Vekeman B."/>
            <person name="Kerckhof F.M."/>
            <person name="Cremers G."/>
            <person name="de Vos P."/>
            <person name="Vandamme P."/>
            <person name="Boon N."/>
            <person name="Op den Camp H.J."/>
            <person name="Heylen K."/>
        </authorList>
    </citation>
    <scope>NUCLEOTIDE SEQUENCE [LARGE SCALE GENOMIC DNA]</scope>
    <source>
        <strain evidence="9 10">R-67174</strain>
    </source>
</reference>
<keyword evidence="3 7" id="KW-0479">Metal-binding</keyword>
<dbReference type="STRING" id="1774968.AUC68_05740"/>
<feature type="binding site" description="axial binding residue" evidence="7">
    <location>
        <position position="398"/>
    </location>
    <ligand>
        <name>heme</name>
        <dbReference type="ChEBI" id="CHEBI:30413"/>
    </ligand>
    <ligandPart>
        <name>Fe</name>
        <dbReference type="ChEBI" id="CHEBI:18248"/>
    </ligandPart>
</feature>
<evidence type="ECO:0000256" key="1">
    <source>
        <dbReference type="ARBA" id="ARBA00010617"/>
    </source>
</evidence>
<evidence type="ECO:0000256" key="5">
    <source>
        <dbReference type="ARBA" id="ARBA00023004"/>
    </source>
</evidence>
<evidence type="ECO:0000256" key="8">
    <source>
        <dbReference type="RuleBase" id="RU000461"/>
    </source>
</evidence>
<dbReference type="InterPro" id="IPR017972">
    <property type="entry name" value="Cyt_P450_CS"/>
</dbReference>
<dbReference type="PANTHER" id="PTHR24291:SF50">
    <property type="entry name" value="BIFUNCTIONAL ALBAFLAVENONE MONOOXYGENASE_TERPENE SYNTHASE"/>
    <property type="match status" value="1"/>
</dbReference>